<protein>
    <recommendedName>
        <fullName evidence="5">Mid2 domain-containing protein</fullName>
    </recommendedName>
</protein>
<feature type="region of interest" description="Disordered" evidence="1">
    <location>
        <begin position="393"/>
        <end position="443"/>
    </location>
</feature>
<evidence type="ECO:0000313" key="4">
    <source>
        <dbReference type="Proteomes" id="UP000027195"/>
    </source>
</evidence>
<organism evidence="3 4">
    <name type="scientific">Botryobasidium botryosum (strain FD-172 SS1)</name>
    <dbReference type="NCBI Taxonomy" id="930990"/>
    <lineage>
        <taxon>Eukaryota</taxon>
        <taxon>Fungi</taxon>
        <taxon>Dikarya</taxon>
        <taxon>Basidiomycota</taxon>
        <taxon>Agaricomycotina</taxon>
        <taxon>Agaricomycetes</taxon>
        <taxon>Cantharellales</taxon>
        <taxon>Botryobasidiaceae</taxon>
        <taxon>Botryobasidium</taxon>
    </lineage>
</organism>
<keyword evidence="4" id="KW-1185">Reference proteome</keyword>
<keyword evidence="2" id="KW-0472">Membrane</keyword>
<evidence type="ECO:0000256" key="1">
    <source>
        <dbReference type="SAM" id="MobiDB-lite"/>
    </source>
</evidence>
<evidence type="ECO:0008006" key="5">
    <source>
        <dbReference type="Google" id="ProtNLM"/>
    </source>
</evidence>
<evidence type="ECO:0000256" key="2">
    <source>
        <dbReference type="SAM" id="Phobius"/>
    </source>
</evidence>
<proteinExistence type="predicted"/>
<accession>A0A067MZE4</accession>
<sequence length="443" mass="47863">MSWRFSTPGCSPLSSKNHMARVNCATFALILAIFLRCSLAHLAIVDDTDPRLNYYSPNDAWTVRTGVASNWSLHQNTDTFVGIQGASVTFANFTGSLIEYWGNRGPSHGPCNITVDDAFVGVVNGHDTQTTSPILLFRMTDLDPQRNHTIVVTVVNASKPNICEVDRFVFSPISSSAPPISPDTLSNPDNSPLPTSLLAVNQRPLQKRTFAKRSNSTAIGIGIGVGVAVGTAVSCAGVLLWVYYWRKRKRSASGPEMASAPPIRSDIRIIHGPIPSAQPPVSPDTDLGHNHVTTHSETRHRSWVEGDTRPVTHGPSSISSYSQSSEQDDPEASQYPELRKSKPLPPTPHSSYRPVTGRALSHLTSLPSQYSGSTAVTGATPGMILSQLATFDDQRDLDTSSGKYRFTATSDRNEAESPSMPEAAQPDDAIFGSVSRATRGARR</sequence>
<name>A0A067MZE4_BOTB1</name>
<feature type="transmembrane region" description="Helical" evidence="2">
    <location>
        <begin position="218"/>
        <end position="244"/>
    </location>
</feature>
<feature type="region of interest" description="Disordered" evidence="1">
    <location>
        <begin position="270"/>
        <end position="355"/>
    </location>
</feature>
<gene>
    <name evidence="3" type="ORF">BOTBODRAFT_170098</name>
</gene>
<evidence type="ECO:0000313" key="3">
    <source>
        <dbReference type="EMBL" id="KDQ20080.1"/>
    </source>
</evidence>
<dbReference type="HOGENOM" id="CLU_618184_0_0_1"/>
<dbReference type="EMBL" id="KL198018">
    <property type="protein sequence ID" value="KDQ20080.1"/>
    <property type="molecule type" value="Genomic_DNA"/>
</dbReference>
<dbReference type="AlphaFoldDB" id="A0A067MZE4"/>
<keyword evidence="2" id="KW-0812">Transmembrane</keyword>
<dbReference type="Gene3D" id="2.60.120.260">
    <property type="entry name" value="Galactose-binding domain-like"/>
    <property type="match status" value="1"/>
</dbReference>
<feature type="compositionally biased region" description="Polar residues" evidence="1">
    <location>
        <begin position="399"/>
        <end position="410"/>
    </location>
</feature>
<keyword evidence="2" id="KW-1133">Transmembrane helix</keyword>
<feature type="compositionally biased region" description="Basic and acidic residues" evidence="1">
    <location>
        <begin position="286"/>
        <end position="310"/>
    </location>
</feature>
<dbReference type="Proteomes" id="UP000027195">
    <property type="component" value="Unassembled WGS sequence"/>
</dbReference>
<feature type="compositionally biased region" description="Low complexity" evidence="1">
    <location>
        <begin position="316"/>
        <end position="325"/>
    </location>
</feature>
<reference evidence="4" key="1">
    <citation type="journal article" date="2014" name="Proc. Natl. Acad. Sci. U.S.A.">
        <title>Extensive sampling of basidiomycete genomes demonstrates inadequacy of the white-rot/brown-rot paradigm for wood decay fungi.</title>
        <authorList>
            <person name="Riley R."/>
            <person name="Salamov A.A."/>
            <person name="Brown D.W."/>
            <person name="Nagy L.G."/>
            <person name="Floudas D."/>
            <person name="Held B.W."/>
            <person name="Levasseur A."/>
            <person name="Lombard V."/>
            <person name="Morin E."/>
            <person name="Otillar R."/>
            <person name="Lindquist E.A."/>
            <person name="Sun H."/>
            <person name="LaButti K.M."/>
            <person name="Schmutz J."/>
            <person name="Jabbour D."/>
            <person name="Luo H."/>
            <person name="Baker S.E."/>
            <person name="Pisabarro A.G."/>
            <person name="Walton J.D."/>
            <person name="Blanchette R.A."/>
            <person name="Henrissat B."/>
            <person name="Martin F."/>
            <person name="Cullen D."/>
            <person name="Hibbett D.S."/>
            <person name="Grigoriev I.V."/>
        </authorList>
    </citation>
    <scope>NUCLEOTIDE SEQUENCE [LARGE SCALE GENOMIC DNA]</scope>
    <source>
        <strain evidence="4">FD-172 SS1</strain>
    </source>
</reference>
<dbReference type="OrthoDB" id="3258237at2759"/>
<dbReference type="InParanoid" id="A0A067MZE4"/>